<feature type="region of interest" description="Disordered" evidence="10">
    <location>
        <begin position="1532"/>
        <end position="1553"/>
    </location>
</feature>
<feature type="compositionally biased region" description="Polar residues" evidence="10">
    <location>
        <begin position="112"/>
        <end position="121"/>
    </location>
</feature>
<feature type="compositionally biased region" description="Polar residues" evidence="10">
    <location>
        <begin position="1460"/>
        <end position="1489"/>
    </location>
</feature>
<name>A0A1I8PST1_STOCA</name>
<feature type="region of interest" description="Disordered" evidence="10">
    <location>
        <begin position="1077"/>
        <end position="1102"/>
    </location>
</feature>
<evidence type="ECO:0000256" key="8">
    <source>
        <dbReference type="ARBA" id="ARBA00043023"/>
    </source>
</evidence>
<evidence type="ECO:0000256" key="10">
    <source>
        <dbReference type="SAM" id="MobiDB-lite"/>
    </source>
</evidence>
<dbReference type="InterPro" id="IPR001878">
    <property type="entry name" value="Znf_CCHC"/>
</dbReference>
<keyword evidence="13" id="KW-1185">Reference proteome</keyword>
<evidence type="ECO:0000256" key="6">
    <source>
        <dbReference type="ARBA" id="ARBA00023242"/>
    </source>
</evidence>
<keyword evidence="4 9" id="KW-0863">Zinc-finger</keyword>
<evidence type="ECO:0000256" key="9">
    <source>
        <dbReference type="PROSITE-ProRule" id="PRU00047"/>
    </source>
</evidence>
<feature type="compositionally biased region" description="Polar residues" evidence="10">
    <location>
        <begin position="555"/>
        <end position="570"/>
    </location>
</feature>
<feature type="compositionally biased region" description="Polar residues" evidence="10">
    <location>
        <begin position="134"/>
        <end position="143"/>
    </location>
</feature>
<evidence type="ECO:0000313" key="12">
    <source>
        <dbReference type="EnsemblMetazoa" id="SCAU010803-PA"/>
    </source>
</evidence>
<feature type="region of interest" description="Disordered" evidence="10">
    <location>
        <begin position="100"/>
        <end position="185"/>
    </location>
</feature>
<evidence type="ECO:0000259" key="11">
    <source>
        <dbReference type="PROSITE" id="PS50158"/>
    </source>
</evidence>
<protein>
    <recommendedName>
        <fullName evidence="7">Zinc finger CCHC domain-containing protein 7</fullName>
    </recommendedName>
    <alternativeName>
        <fullName evidence="8">TRAMP-like complex RNA-binding factor ZCCHC7</fullName>
    </alternativeName>
</protein>
<dbReference type="GO" id="GO:0003723">
    <property type="term" value="F:RNA binding"/>
    <property type="evidence" value="ECO:0007669"/>
    <property type="project" value="TreeGrafter"/>
</dbReference>
<feature type="region of interest" description="Disordered" evidence="10">
    <location>
        <begin position="262"/>
        <end position="308"/>
    </location>
</feature>
<feature type="compositionally biased region" description="Polar residues" evidence="10">
    <location>
        <begin position="505"/>
        <end position="520"/>
    </location>
</feature>
<feature type="compositionally biased region" description="Polar residues" evidence="10">
    <location>
        <begin position="1499"/>
        <end position="1518"/>
    </location>
</feature>
<dbReference type="Proteomes" id="UP000095300">
    <property type="component" value="Unassembled WGS sequence"/>
</dbReference>
<dbReference type="GO" id="GO:0071031">
    <property type="term" value="P:nuclear mRNA surveillance of mRNA 3'-end processing"/>
    <property type="evidence" value="ECO:0007669"/>
    <property type="project" value="TreeGrafter"/>
</dbReference>
<dbReference type="GO" id="GO:0071039">
    <property type="term" value="P:nuclear polyadenylation-dependent CUT catabolic process"/>
    <property type="evidence" value="ECO:0007669"/>
    <property type="project" value="TreeGrafter"/>
</dbReference>
<keyword evidence="5" id="KW-0862">Zinc</keyword>
<keyword evidence="3" id="KW-0677">Repeat</keyword>
<dbReference type="PROSITE" id="PS50158">
    <property type="entry name" value="ZF_CCHC"/>
    <property type="match status" value="1"/>
</dbReference>
<dbReference type="SUPFAM" id="SSF57756">
    <property type="entry name" value="Retrovirus zinc finger-like domains"/>
    <property type="match status" value="1"/>
</dbReference>
<dbReference type="Gene3D" id="4.10.60.10">
    <property type="entry name" value="Zinc finger, CCHC-type"/>
    <property type="match status" value="2"/>
</dbReference>
<reference evidence="12" key="1">
    <citation type="submission" date="2020-05" db="UniProtKB">
        <authorList>
            <consortium name="EnsemblMetazoa"/>
        </authorList>
    </citation>
    <scope>IDENTIFICATION</scope>
    <source>
        <strain evidence="12">USDA</strain>
    </source>
</reference>
<proteinExistence type="predicted"/>
<evidence type="ECO:0000256" key="4">
    <source>
        <dbReference type="ARBA" id="ARBA00022771"/>
    </source>
</evidence>
<accession>A0A1I8PST1</accession>
<dbReference type="InterPro" id="IPR036875">
    <property type="entry name" value="Znf_CCHC_sf"/>
</dbReference>
<dbReference type="STRING" id="35570.A0A1I8PST1"/>
<evidence type="ECO:0000313" key="13">
    <source>
        <dbReference type="Proteomes" id="UP000095300"/>
    </source>
</evidence>
<dbReference type="GO" id="GO:0071035">
    <property type="term" value="P:nuclear polyadenylation-dependent rRNA catabolic process"/>
    <property type="evidence" value="ECO:0007669"/>
    <property type="project" value="TreeGrafter"/>
</dbReference>
<feature type="compositionally biased region" description="Polar residues" evidence="10">
    <location>
        <begin position="1533"/>
        <end position="1550"/>
    </location>
</feature>
<feature type="compositionally biased region" description="Basic and acidic residues" evidence="10">
    <location>
        <begin position="122"/>
        <end position="131"/>
    </location>
</feature>
<dbReference type="SMART" id="SM00343">
    <property type="entry name" value="ZnF_C2HC"/>
    <property type="match status" value="4"/>
</dbReference>
<gene>
    <name evidence="12" type="primary">106092180</name>
</gene>
<dbReference type="EnsemblMetazoa" id="SCAU010803-RA">
    <property type="protein sequence ID" value="SCAU010803-PA"/>
    <property type="gene ID" value="SCAU010803"/>
</dbReference>
<evidence type="ECO:0000256" key="5">
    <source>
        <dbReference type="ARBA" id="ARBA00022833"/>
    </source>
</evidence>
<feature type="domain" description="CCHC-type" evidence="11">
    <location>
        <begin position="814"/>
        <end position="829"/>
    </location>
</feature>
<dbReference type="GO" id="GO:0071038">
    <property type="term" value="P:TRAMP-dependent tRNA surveillance pathway"/>
    <property type="evidence" value="ECO:0007669"/>
    <property type="project" value="TreeGrafter"/>
</dbReference>
<dbReference type="PANTHER" id="PTHR46543:SF1">
    <property type="entry name" value="ZINC FINGER CCHC DOMAIN-CONTAINING PROTEIN 7"/>
    <property type="match status" value="1"/>
</dbReference>
<sequence length="1662" mass="186087">MDEVDIDNSEDLNELESRLYAQVHHEHHEVSEVNAGLESTTSLSHVQTGVRAEVESQNDVKGTKKVLPKRYWTQDESFSVKQSHHISLGQHRVLNQKKHTYSSLNKGGKQITDLQHNIRSSDNTERDKDFPNMEISNESTTSGDALPGMQQSSEHRRNDPSNAVQSPLPKMARHKSNIKRNPVAEWMKRNNKLLDSKTSIKQMDELCIKPKQGPFFKQQQKLIKAKRLENKKHKSKKAKTGTKKQNTIASDIIDLVSSDDTDSSDVVVIPVPPPPTFTVDDSDDEGCDKDGKKKKTDSPVLQPEENALDSADVEMTTSSSFIKPLQTTQQGLTACEVGEKRLDNSSRCTSPCSIQSSDDFIGQNDKSRLLETSGMADDEDLLLLTSDMHSLLEKPQHSGGKNMGAEGCEQKKLDNIVNYLVKSGSSKIATPSSSGAAAKKDYRVEQSQFRALDVYESESDITDSVYSKGASKLTVIRQIDTTSDELEDITSVPIRTKRLRKRRASSSNKGSDVNYENTQFSSDSKSDSSSGAERTEIPFISRGPAVERKIRKVSRTLSISSPASNKSPKSGATKGHMSDGDFIAKLNTLVQGQDDEKSAADSDDDENAPSAREIAEKILGENDMTVPEISVEAAAVPKEVCNDLNDVLSTIDKMEDSEQEQFAKRNDETRAYKCRDSRNKNIIYKSVPNENNAQVVTYVADKSQLPSPNKPARQRAKNGSPIYNIVFARGPFSNGGIGWSSEMRKFYEASWKGDDFELAEVLQNMNPDKNLWRICTEDRFTKSVKRFNNLKCTNCCEFGHARSHCKRPRKPLICYMCGQSGHQEPRCPNTICLRCGNKTQVFLKGCNACSFQNRLICPICKIRGHSIDFCPDKWRRYYATTEPNAYPRNSIVYNTKKYCSICGHRGHLSDVCRNAMHLEYPPIATTIKSHQKSYNDIVTKTIFGGIGFNLMYEPTVEYCFDMAGLTSPEKYYGRFLEAIGMGYLLKRKRPLGIDASGVSAKKPKQSHKSTKFVNNICEAPNQVQEISASGSVYQECPKVTTSADDDDGTSVGEVESTVHDEDDIQLNVVTPTTSARAKFSNFKPPNNVTSSNNPPQLLDSDSNYSFSEHFDLPSTSANVLKVMEHSVAAENIAEKESDIRLPVAHKERGNHFPFQMEVMPDFIPLADSTFECDNEKHGRPKKPQGISNRFVVAESEDEENSNKCVSKKEKVDEAGCPCEAKIYLNNFHSKYLLSVEGRNFLAKCSRGCDLKARLDFTSVGYVLVIFGLPNDQDKFQRELLMKYREIADQDAQKHVTTPNIPKRIDVLIRFLRDDINQLSSNLGNANHLFKRLQYVERQQSKSGSKLADKIRRSLNMILVGQAGLKDGNIHLDKLLTSLKTLINDYSSEESTPLPLRTEISMHWKYIFSSYRYDNYQELVKTYNNLVLKNRITNLVIDPLILGNKILDTSLTDEQREKLEQSNPRTDMSSTSGGEYSMQRQTESTPITPKNSKHLKRKLNQTPGSSPTFQSPAKTPVSQNIRSDVMCTPVKAKSTATNATPASVSKRQQNKIMPPPPLANPALDISKQQQVSEKCKNTCASLLKEISAKTSSRKGSHTLDSKLPSTFWSRESMRYLDDCIPIVSSRPELMEKVRRVYQKSKSGQLSYNDYLAVIKLHTALTGK</sequence>
<dbReference type="GO" id="GO:0071037">
    <property type="term" value="P:nuclear polyadenylation-dependent snRNA catabolic process"/>
    <property type="evidence" value="ECO:0007669"/>
    <property type="project" value="TreeGrafter"/>
</dbReference>
<evidence type="ECO:0000256" key="2">
    <source>
        <dbReference type="ARBA" id="ARBA00022723"/>
    </source>
</evidence>
<dbReference type="GO" id="GO:0031499">
    <property type="term" value="C:TRAMP complex"/>
    <property type="evidence" value="ECO:0007669"/>
    <property type="project" value="TreeGrafter"/>
</dbReference>
<dbReference type="GO" id="GO:0008270">
    <property type="term" value="F:zinc ion binding"/>
    <property type="evidence" value="ECO:0007669"/>
    <property type="project" value="UniProtKB-KW"/>
</dbReference>
<keyword evidence="2" id="KW-0479">Metal-binding</keyword>
<evidence type="ECO:0000256" key="7">
    <source>
        <dbReference type="ARBA" id="ARBA00041190"/>
    </source>
</evidence>
<evidence type="ECO:0000256" key="1">
    <source>
        <dbReference type="ARBA" id="ARBA00004123"/>
    </source>
</evidence>
<feature type="compositionally biased region" description="Low complexity" evidence="10">
    <location>
        <begin position="521"/>
        <end position="530"/>
    </location>
</feature>
<organism evidence="12 13">
    <name type="scientific">Stomoxys calcitrans</name>
    <name type="common">Stable fly</name>
    <name type="synonym">Conops calcitrans</name>
    <dbReference type="NCBI Taxonomy" id="35570"/>
    <lineage>
        <taxon>Eukaryota</taxon>
        <taxon>Metazoa</taxon>
        <taxon>Ecdysozoa</taxon>
        <taxon>Arthropoda</taxon>
        <taxon>Hexapoda</taxon>
        <taxon>Insecta</taxon>
        <taxon>Pterygota</taxon>
        <taxon>Neoptera</taxon>
        <taxon>Endopterygota</taxon>
        <taxon>Diptera</taxon>
        <taxon>Brachycera</taxon>
        <taxon>Muscomorpha</taxon>
        <taxon>Muscoidea</taxon>
        <taxon>Muscidae</taxon>
        <taxon>Stomoxys</taxon>
    </lineage>
</organism>
<feature type="region of interest" description="Disordered" evidence="10">
    <location>
        <begin position="498"/>
        <end position="579"/>
    </location>
</feature>
<comment type="subcellular location">
    <subcellularLocation>
        <location evidence="1">Nucleus</location>
    </subcellularLocation>
</comment>
<dbReference type="VEuPathDB" id="VectorBase:SCAU010803"/>
<keyword evidence="6" id="KW-0539">Nucleus</keyword>
<dbReference type="PANTHER" id="PTHR46543">
    <property type="entry name" value="ZINC FINGER CCHC DOMAIN-CONTAINING PROTEIN 7"/>
    <property type="match status" value="1"/>
</dbReference>
<dbReference type="OrthoDB" id="7608935at2759"/>
<evidence type="ECO:0000256" key="3">
    <source>
        <dbReference type="ARBA" id="ARBA00022737"/>
    </source>
</evidence>
<feature type="region of interest" description="Disordered" evidence="10">
    <location>
        <begin position="1453"/>
        <end position="1518"/>
    </location>
</feature>
<feature type="compositionally biased region" description="Low complexity" evidence="10">
    <location>
        <begin position="1084"/>
        <end position="1095"/>
    </location>
</feature>
<dbReference type="InterPro" id="IPR051644">
    <property type="entry name" value="TRAMP_AT-DNA-binding"/>
</dbReference>
<dbReference type="GO" id="GO:0071036">
    <property type="term" value="P:nuclear polyadenylation-dependent snoRNA catabolic process"/>
    <property type="evidence" value="ECO:0007669"/>
    <property type="project" value="TreeGrafter"/>
</dbReference>